<dbReference type="RefSeq" id="XP_002949801.1">
    <property type="nucleotide sequence ID" value="XM_002949755.1"/>
</dbReference>
<evidence type="ECO:0000256" key="2">
    <source>
        <dbReference type="SAM" id="MobiDB-lite"/>
    </source>
</evidence>
<sequence>MQRQYVTCCPSLVGTREPLGKAKDISSSSSKCFTAQPNASAQCPVRRGPRNPPPICYEALVPSCRMSSRSPPRIDREGRGGATAGSSGGGSSAAPAAASPGAPENPPDDESTPRRLAEPPGAGGGALSQSFTDRDAATAAAAAAAATQIADSQSGASSGRYAGNGAPGGGSCARHVIVEGPHTPERDQERGPEHGEDGGGFVGGVGLQPRPSQGHEARSSGTGGGGGSSFNTHDGGGRTSSRGSRTSWVPRVGMRRGGGGGAATTAQGSTKTQRPTPPSLAAAAAGTVGLSLDGSSCRDFSALNSDRLSEGASMPLQRTLLEAAAAEEAAAAAPPTLVHLQATAPAARAAAIAAVAEQPGLVTATQTQSQSTQLLAAVLFSSVPAPEEAVPQPRQPEAALPRHQLQVAEGGVRTGRPEAPSSPPAAAASLLSRTTSGRLLAARLPAVQPQLPAVQPHDPISPAKLLTSAEERLEPQTPVGTAVGGTAASSSAAIVAIASPGVSAGPGAGGGSAQVRQQLVTRITLDRRCSSGRVANLPSYFEVLDLEISSAVATAAAAAAAAASVGVAAPTTTSSAISEDFGDGGGGGGGGGGGQDSSLAARMAAVDTVRAPTQLERMSQPTQAYGTGHGCRVCGLGDVRPVTMLAAGDHGGNGDGGGGIRLSGWPGPPVPRLSASASPSGLRDVEAEVPTGQPSTWAWRAQYHYPPPPPPPPQLQHHQQPASPHADVRIRCWERSLGCGSEGGSNADGSSGCSGSAAAMGRAARRYPAPPPPSQAQPDRKTDGAAPGSSSVTELRQHYQQHNQHYPHRPNKHTAQRQMDHVPTPRTSMWQAPPPPPPPLPPPPPQQQPRQAAAAAGFQVHCDGSLRRLPQREPSFPGRLSPHHRKTEECAATHRGTSAASAPSAVAGQCFNEGWRVPAAEIAAAGGGVARHVRPVRMHNSGRGGNAAQQDELLTPRTIAAISSPFGAATFGGGSYPAAVLAARQGVALSFAKERRRPGRLPTPPPRPPLQPPPSPPLRQQQQHERRHHLEGVSGLSRLDEPGWLDCMVAAAACGDASSLERMFAGLGDAALTALMHAVEMLEAGAGEPDGAAPVNGARWGPPLDAAEQQQLGSAGAAATAAVAAAAATADATVQGAEDAAAAAISYQKELWRRHTGCGAVRQTAEHGYDDAAGTAGVSRYDAAAADMKPGVTCSGADDGGQQATGASTGSGMGTEASNVCRGGGGDLDGVNRAELPNRPGRKVTAASSSAAISTKISAVGHGSCSAFAAAATAASTTLVQGCSEGGGTRTGGGDAGGVSPGYAGGDDFHAPSSIVPLTLTTARTIRPRKAVRGSSRGSGGGGAAAATEVTVIPAAAGEMRASSTPAVANAGGEAALSTDGIVSAFGGVATATAAAAGLPSAEVGPSAAEPHGAVSAVACLKRGTPDGGTAAGTAHGAAGMHDEAADIAGHALPVRQSLDGVAGIKAAAVGEYVEGTSRHETAVQVEAEGMVGASSAAVSLPRLATRFALASPFAHAAMQALPPDGDSEAGDSSGGAGTAADTGAAEAQPTDHIAQAPHPRSQPASPVAASSARRTITSSAATVEGGLQAAAQDTAAPLPPPAARQYAVAVAGTELGLHQRTCSMRGASRVGSIGIGGVPDTGRRGSGFSAYRNPAAAGTSTAQQYSHSHPYQLQHQFYTPATEAVVSSSGGAADAHGLPAMPAAQGWGPAPPCPVVIGGGAFPVALQDGPARYGVVSLGAAAAPTRQYSWQLPYQVAQAVLHGSPFPGPSVSLPPPTFPYLQPHAANYHQPMPITANAAHDDVPNEVYRCGGGNTRPDGAAGYVMGPLAIGVATGGSVVARDHTVEVAPHMQLPMLPMASTSYVHPNSQQLHQQQQHPQPWPPAAPLATACPQPLVRQCSATCTLSPALFVPMIVPQQQQQQQQQPGGACAGMGVMVCAAVPPPTTPQLESVVDEAAGTMIGPRNQPVYLQPPPAWAVLQFGIPPYGGNYKAAPSVADDQRDVALTTYGAGAGAWEAHWPSPGMELQHRVGQDASGVLVAGRQHEMLFQQSEPTAATTMEEAHLPGTMPPPPAGEHREQQKHYLDDEGGESGDGSERRGSRTRSRPRGGPSTVGGAGSCSAGAVTAKPPRDAVSVLKWCHVQHSRKQAPSLDDDLVRELVRVQLQSNKPIRAPWYRDAATSRQQAQAAAAVLQRQQQRQREKRHAEVQQGTRQATQKPCFHQRKTEGKWLPAQHVEGEVHEVLSISNSERGEAHVHNMERASAEARGGVSVTTDMASGMGTGVFIPKKG</sequence>
<accession>D8TTQ9</accession>
<dbReference type="GeneID" id="9618858"/>
<feature type="compositionally biased region" description="Low complexity" evidence="2">
    <location>
        <begin position="229"/>
        <end position="247"/>
    </location>
</feature>
<dbReference type="PANTHER" id="PTHR13037:SF24">
    <property type="entry name" value="POLYCOMB PROTEIN PCL-RELATED"/>
    <property type="match status" value="1"/>
</dbReference>
<feature type="region of interest" description="Disordered" evidence="2">
    <location>
        <begin position="1194"/>
        <end position="1248"/>
    </location>
</feature>
<feature type="region of interest" description="Disordered" evidence="2">
    <location>
        <begin position="994"/>
        <end position="1036"/>
    </location>
</feature>
<feature type="compositionally biased region" description="Gly residues" evidence="2">
    <location>
        <begin position="80"/>
        <end position="91"/>
    </location>
</feature>
<feature type="compositionally biased region" description="Pro residues" evidence="2">
    <location>
        <begin position="1001"/>
        <end position="1017"/>
    </location>
</feature>
<dbReference type="PANTHER" id="PTHR13037">
    <property type="entry name" value="FORMIN"/>
    <property type="match status" value="1"/>
</dbReference>
<feature type="compositionally biased region" description="Gly residues" evidence="2">
    <location>
        <begin position="649"/>
        <end position="661"/>
    </location>
</feature>
<protein>
    <submittedName>
        <fullName evidence="3">Uncharacterized protein</fullName>
    </submittedName>
</protein>
<dbReference type="OrthoDB" id="553337at2759"/>
<evidence type="ECO:0000313" key="4">
    <source>
        <dbReference type="Proteomes" id="UP000001058"/>
    </source>
</evidence>
<feature type="compositionally biased region" description="Basic residues" evidence="2">
    <location>
        <begin position="805"/>
        <end position="815"/>
    </location>
</feature>
<feature type="compositionally biased region" description="Basic and acidic residues" evidence="2">
    <location>
        <begin position="2075"/>
        <end position="2086"/>
    </location>
</feature>
<feature type="compositionally biased region" description="Basic and acidic residues" evidence="2">
    <location>
        <begin position="182"/>
        <end position="197"/>
    </location>
</feature>
<feature type="region of interest" description="Disordered" evidence="2">
    <location>
        <begin position="648"/>
        <end position="726"/>
    </location>
</feature>
<evidence type="ECO:0000313" key="3">
    <source>
        <dbReference type="EMBL" id="EFJ49353.1"/>
    </source>
</evidence>
<feature type="compositionally biased region" description="Gly residues" evidence="2">
    <location>
        <begin position="583"/>
        <end position="595"/>
    </location>
</feature>
<keyword evidence="4" id="KW-1185">Reference proteome</keyword>
<feature type="region of interest" description="Disordered" evidence="2">
    <location>
        <begin position="17"/>
        <end position="50"/>
    </location>
</feature>
<feature type="region of interest" description="Disordered" evidence="2">
    <location>
        <begin position="741"/>
        <end position="858"/>
    </location>
</feature>
<dbReference type="EMBL" id="GL378336">
    <property type="protein sequence ID" value="EFJ49353.1"/>
    <property type="molecule type" value="Genomic_DNA"/>
</dbReference>
<reference evidence="3 4" key="1">
    <citation type="journal article" date="2010" name="Science">
        <title>Genomic analysis of organismal complexity in the multicellular green alga Volvox carteri.</title>
        <authorList>
            <person name="Prochnik S.E."/>
            <person name="Umen J."/>
            <person name="Nedelcu A.M."/>
            <person name="Hallmann A."/>
            <person name="Miller S.M."/>
            <person name="Nishii I."/>
            <person name="Ferris P."/>
            <person name="Kuo A."/>
            <person name="Mitros T."/>
            <person name="Fritz-Laylin L.K."/>
            <person name="Hellsten U."/>
            <person name="Chapman J."/>
            <person name="Simakov O."/>
            <person name="Rensing S.A."/>
            <person name="Terry A."/>
            <person name="Pangilinan J."/>
            <person name="Kapitonov V."/>
            <person name="Jurka J."/>
            <person name="Salamov A."/>
            <person name="Shapiro H."/>
            <person name="Schmutz J."/>
            <person name="Grimwood J."/>
            <person name="Lindquist E."/>
            <person name="Lucas S."/>
            <person name="Grigoriev I.V."/>
            <person name="Schmitt R."/>
            <person name="Kirk D."/>
            <person name="Rokhsar D.S."/>
        </authorList>
    </citation>
    <scope>NUCLEOTIDE SEQUENCE [LARGE SCALE GENOMIC DNA]</scope>
    <source>
        <strain evidence="4">f. Nagariensis / Eve</strain>
    </source>
</reference>
<feature type="compositionally biased region" description="Low complexity" evidence="2">
    <location>
        <begin position="1196"/>
        <end position="1218"/>
    </location>
</feature>
<keyword evidence="1" id="KW-0945">Host-virus interaction</keyword>
<feature type="compositionally biased region" description="Pro residues" evidence="2">
    <location>
        <begin position="705"/>
        <end position="714"/>
    </location>
</feature>
<feature type="region of interest" description="Disordered" evidence="2">
    <location>
        <begin position="2195"/>
        <end position="2222"/>
    </location>
</feature>
<feature type="compositionally biased region" description="Low complexity" evidence="2">
    <location>
        <begin position="744"/>
        <end position="762"/>
    </location>
</feature>
<feature type="compositionally biased region" description="Low complexity" evidence="2">
    <location>
        <begin position="92"/>
        <end position="102"/>
    </location>
</feature>
<feature type="region of interest" description="Disordered" evidence="2">
    <location>
        <begin position="578"/>
        <end position="598"/>
    </location>
</feature>
<evidence type="ECO:0000256" key="1">
    <source>
        <dbReference type="ARBA" id="ARBA00022581"/>
    </source>
</evidence>
<dbReference type="InParanoid" id="D8TTQ9"/>
<feature type="compositionally biased region" description="Low complexity" evidence="2">
    <location>
        <begin position="1560"/>
        <end position="1575"/>
    </location>
</feature>
<name>D8TTQ9_VOLCA</name>
<feature type="compositionally biased region" description="Low complexity" evidence="2">
    <location>
        <begin position="1539"/>
        <end position="1548"/>
    </location>
</feature>
<feature type="region of interest" description="Disordered" evidence="2">
    <location>
        <begin position="65"/>
        <end position="282"/>
    </location>
</feature>
<feature type="compositionally biased region" description="Low complexity" evidence="2">
    <location>
        <begin position="137"/>
        <end position="147"/>
    </location>
</feature>
<proteinExistence type="predicted"/>
<feature type="compositionally biased region" description="Polar residues" evidence="2">
    <location>
        <begin position="25"/>
        <end position="41"/>
    </location>
</feature>
<gene>
    <name evidence="3" type="ORF">VOLCADRAFT_90194</name>
</gene>
<feature type="compositionally biased region" description="Pro residues" evidence="2">
    <location>
        <begin position="832"/>
        <end position="847"/>
    </location>
</feature>
<feature type="region of interest" description="Disordered" evidence="2">
    <location>
        <begin position="1520"/>
        <end position="1575"/>
    </location>
</feature>
<feature type="region of interest" description="Disordered" evidence="2">
    <location>
        <begin position="2060"/>
        <end position="2126"/>
    </location>
</feature>
<dbReference type="Proteomes" id="UP000001058">
    <property type="component" value="Unassembled WGS sequence"/>
</dbReference>
<organism evidence="4">
    <name type="scientific">Volvox carteri f. nagariensis</name>
    <dbReference type="NCBI Taxonomy" id="3068"/>
    <lineage>
        <taxon>Eukaryota</taxon>
        <taxon>Viridiplantae</taxon>
        <taxon>Chlorophyta</taxon>
        <taxon>core chlorophytes</taxon>
        <taxon>Chlorophyceae</taxon>
        <taxon>CS clade</taxon>
        <taxon>Chlamydomonadales</taxon>
        <taxon>Volvocaceae</taxon>
        <taxon>Volvox</taxon>
    </lineage>
</organism>
<dbReference type="KEGG" id="vcn:VOLCADRAFT_90194"/>
<feature type="compositionally biased region" description="Basic and acidic residues" evidence="2">
    <location>
        <begin position="1022"/>
        <end position="1031"/>
    </location>
</feature>